<dbReference type="OrthoDB" id="2407064at2759"/>
<evidence type="ECO:0000313" key="3">
    <source>
        <dbReference type="Proteomes" id="UP000789405"/>
    </source>
</evidence>
<evidence type="ECO:0000256" key="1">
    <source>
        <dbReference type="SAM" id="MobiDB-lite"/>
    </source>
</evidence>
<reference evidence="2" key="1">
    <citation type="submission" date="2021-06" db="EMBL/GenBank/DDBJ databases">
        <authorList>
            <person name="Kallberg Y."/>
            <person name="Tangrot J."/>
            <person name="Rosling A."/>
        </authorList>
    </citation>
    <scope>NUCLEOTIDE SEQUENCE</scope>
    <source>
        <strain evidence="2">MA453B</strain>
    </source>
</reference>
<dbReference type="Proteomes" id="UP000789405">
    <property type="component" value="Unassembled WGS sequence"/>
</dbReference>
<organism evidence="2 3">
    <name type="scientific">Dentiscutata erythropus</name>
    <dbReference type="NCBI Taxonomy" id="1348616"/>
    <lineage>
        <taxon>Eukaryota</taxon>
        <taxon>Fungi</taxon>
        <taxon>Fungi incertae sedis</taxon>
        <taxon>Mucoromycota</taxon>
        <taxon>Glomeromycotina</taxon>
        <taxon>Glomeromycetes</taxon>
        <taxon>Diversisporales</taxon>
        <taxon>Gigasporaceae</taxon>
        <taxon>Dentiscutata</taxon>
    </lineage>
</organism>
<name>A0A9N8VWL4_9GLOM</name>
<feature type="region of interest" description="Disordered" evidence="1">
    <location>
        <begin position="1"/>
        <end position="28"/>
    </location>
</feature>
<feature type="compositionally biased region" description="Acidic residues" evidence="1">
    <location>
        <begin position="12"/>
        <end position="28"/>
    </location>
</feature>
<comment type="caution">
    <text evidence="2">The sequence shown here is derived from an EMBL/GenBank/DDBJ whole genome shotgun (WGS) entry which is preliminary data.</text>
</comment>
<protein>
    <submittedName>
        <fullName evidence="2">13286_t:CDS:1</fullName>
    </submittedName>
</protein>
<keyword evidence="3" id="KW-1185">Reference proteome</keyword>
<evidence type="ECO:0000313" key="2">
    <source>
        <dbReference type="EMBL" id="CAG8466939.1"/>
    </source>
</evidence>
<dbReference type="AlphaFoldDB" id="A0A9N8VWL4"/>
<sequence>MIRSQVIFENTDISDSESEQEKYIDEEDAGEREPTLIIIPNKAWIDQYSWTAYNAVMDTFATYDLPPNQRRDKNSRCMFHFKETSEFFRVRNEIRDKNLASNAFCIPFSLRELFQNEPNVQLEPIGNAWILMKVGSKYCDHGCDRNFFKVT</sequence>
<accession>A0A9N8VWL4</accession>
<dbReference type="EMBL" id="CAJVPY010000343">
    <property type="protein sequence ID" value="CAG8466939.1"/>
    <property type="molecule type" value="Genomic_DNA"/>
</dbReference>
<proteinExistence type="predicted"/>
<gene>
    <name evidence="2" type="ORF">DERYTH_LOCUS1272</name>
</gene>